<dbReference type="InterPro" id="IPR050343">
    <property type="entry name" value="RsuA_PseudoU_synthase"/>
</dbReference>
<feature type="domain" description="RNA-binding S4" evidence="6">
    <location>
        <begin position="1"/>
        <end position="65"/>
    </location>
</feature>
<dbReference type="SMART" id="SM00363">
    <property type="entry name" value="S4"/>
    <property type="match status" value="1"/>
</dbReference>
<comment type="caution">
    <text evidence="7">The sequence shown here is derived from an EMBL/GenBank/DDBJ whole genome shotgun (WGS) entry which is preliminary data.</text>
</comment>
<gene>
    <name evidence="7" type="primary">rsuA</name>
    <name evidence="7" type="ORF">CLTHE_18570</name>
</gene>
<dbReference type="Gene3D" id="3.30.70.1560">
    <property type="entry name" value="Alpha-L RNA-binding motif"/>
    <property type="match status" value="1"/>
</dbReference>
<dbReference type="EMBL" id="LTAY01000048">
    <property type="protein sequence ID" value="OPX47294.1"/>
    <property type="molecule type" value="Genomic_DNA"/>
</dbReference>
<dbReference type="InterPro" id="IPR020094">
    <property type="entry name" value="TruA/RsuA/RluB/E/F_N"/>
</dbReference>
<evidence type="ECO:0000256" key="3">
    <source>
        <dbReference type="ARBA" id="ARBA00023235"/>
    </source>
</evidence>
<comment type="similarity">
    <text evidence="1 5">Belongs to the pseudouridine synthase RsuA family.</text>
</comment>
<sequence>MRLDKFLAQSSIGKRKDVRIYIKEGLVKVNKKTITIPAIEIDEQNDYIEYNGEKVEYKEKLYYMFNKPKGCVTAKSDLEHKTVFDYLGDETAGIFHVGRLDKDTEGLLLFTNDGEFEHKIMYPDKHVKKTYFFIALGNLVENEKDKLEEGVYINNGEYLTKSSKLEDIYNFTYLDVEEDFKNKYLNHLEYNFFNQKLVKGNITISEGKKHQIKKMLKSVGCKVIYLKRISIGNLKLDDSLELGKYRNLTEEEKNNIFK</sequence>
<evidence type="ECO:0000313" key="8">
    <source>
        <dbReference type="Proteomes" id="UP000191448"/>
    </source>
</evidence>
<dbReference type="PANTHER" id="PTHR47683:SF4">
    <property type="entry name" value="PSEUDOURIDINE SYNTHASE"/>
    <property type="match status" value="1"/>
</dbReference>
<dbReference type="InterPro" id="IPR018496">
    <property type="entry name" value="PsdUridine_synth_RsuA/RluB_CS"/>
</dbReference>
<dbReference type="InterPro" id="IPR020103">
    <property type="entry name" value="PsdUridine_synth_cat_dom_sf"/>
</dbReference>
<reference evidence="7 8" key="1">
    <citation type="submission" date="2016-02" db="EMBL/GenBank/DDBJ databases">
        <title>Genome sequence of Clostridium thermobutyricum DSM 4928.</title>
        <authorList>
            <person name="Poehlein A."/>
            <person name="Daniel R."/>
        </authorList>
    </citation>
    <scope>NUCLEOTIDE SEQUENCE [LARGE SCALE GENOMIC DNA]</scope>
    <source>
        <strain evidence="7 8">DSM 4928</strain>
    </source>
</reference>
<dbReference type="Gene3D" id="3.10.290.10">
    <property type="entry name" value="RNA-binding S4 domain"/>
    <property type="match status" value="1"/>
</dbReference>
<dbReference type="InterPro" id="IPR042092">
    <property type="entry name" value="PsdUridine_s_RsuA/RluB/E/F_cat"/>
</dbReference>
<dbReference type="InterPro" id="IPR006145">
    <property type="entry name" value="PsdUridine_synth_RsuA/RluA"/>
</dbReference>
<evidence type="ECO:0000256" key="4">
    <source>
        <dbReference type="PROSITE-ProRule" id="PRU00182"/>
    </source>
</evidence>
<dbReference type="Pfam" id="PF01479">
    <property type="entry name" value="S4"/>
    <property type="match status" value="1"/>
</dbReference>
<dbReference type="Pfam" id="PF00849">
    <property type="entry name" value="PseudoU_synth_2"/>
    <property type="match status" value="1"/>
</dbReference>
<dbReference type="InterPro" id="IPR002942">
    <property type="entry name" value="S4_RNA-bd"/>
</dbReference>
<dbReference type="PROSITE" id="PS01149">
    <property type="entry name" value="PSI_RSU"/>
    <property type="match status" value="1"/>
</dbReference>
<dbReference type="GO" id="GO:0000455">
    <property type="term" value="P:enzyme-directed rRNA pseudouridine synthesis"/>
    <property type="evidence" value="ECO:0007669"/>
    <property type="project" value="UniProtKB-ARBA"/>
</dbReference>
<evidence type="ECO:0000256" key="5">
    <source>
        <dbReference type="RuleBase" id="RU003887"/>
    </source>
</evidence>
<protein>
    <recommendedName>
        <fullName evidence="5">Pseudouridine synthase</fullName>
        <ecNumber evidence="5">5.4.99.-</ecNumber>
    </recommendedName>
</protein>
<name>A0A1V4SVN5_9CLOT</name>
<dbReference type="InterPro" id="IPR000748">
    <property type="entry name" value="PsdUridine_synth_RsuA/RluB/E/F"/>
</dbReference>
<dbReference type="AlphaFoldDB" id="A0A1V4SVN5"/>
<dbReference type="GO" id="GO:0120159">
    <property type="term" value="F:rRNA pseudouridine synthase activity"/>
    <property type="evidence" value="ECO:0007669"/>
    <property type="project" value="UniProtKB-ARBA"/>
</dbReference>
<keyword evidence="2 4" id="KW-0694">RNA-binding</keyword>
<dbReference type="GO" id="GO:0003723">
    <property type="term" value="F:RNA binding"/>
    <property type="evidence" value="ECO:0007669"/>
    <property type="project" value="UniProtKB-KW"/>
</dbReference>
<dbReference type="Proteomes" id="UP000191448">
    <property type="component" value="Unassembled WGS sequence"/>
</dbReference>
<evidence type="ECO:0000259" key="6">
    <source>
        <dbReference type="SMART" id="SM00363"/>
    </source>
</evidence>
<dbReference type="PROSITE" id="PS50889">
    <property type="entry name" value="S4"/>
    <property type="match status" value="1"/>
</dbReference>
<dbReference type="RefSeq" id="WP_080023067.1">
    <property type="nucleotide sequence ID" value="NZ_LTAY01000048.1"/>
</dbReference>
<dbReference type="OrthoDB" id="9807213at2"/>
<evidence type="ECO:0000313" key="7">
    <source>
        <dbReference type="EMBL" id="OPX47294.1"/>
    </source>
</evidence>
<evidence type="ECO:0000256" key="1">
    <source>
        <dbReference type="ARBA" id="ARBA00008348"/>
    </source>
</evidence>
<keyword evidence="3 5" id="KW-0413">Isomerase</keyword>
<organism evidence="7 8">
    <name type="scientific">Clostridium thermobutyricum DSM 4928</name>
    <dbReference type="NCBI Taxonomy" id="1121339"/>
    <lineage>
        <taxon>Bacteria</taxon>
        <taxon>Bacillati</taxon>
        <taxon>Bacillota</taxon>
        <taxon>Clostridia</taxon>
        <taxon>Eubacteriales</taxon>
        <taxon>Clostridiaceae</taxon>
        <taxon>Clostridium</taxon>
    </lineage>
</organism>
<proteinExistence type="inferred from homology"/>
<evidence type="ECO:0000256" key="2">
    <source>
        <dbReference type="ARBA" id="ARBA00022884"/>
    </source>
</evidence>
<dbReference type="EC" id="5.4.99.-" evidence="5"/>
<dbReference type="SUPFAM" id="SSF55120">
    <property type="entry name" value="Pseudouridine synthase"/>
    <property type="match status" value="1"/>
</dbReference>
<dbReference type="NCBIfam" id="TIGR00093">
    <property type="entry name" value="pseudouridine synthase"/>
    <property type="match status" value="1"/>
</dbReference>
<dbReference type="CDD" id="cd00165">
    <property type="entry name" value="S4"/>
    <property type="match status" value="1"/>
</dbReference>
<dbReference type="SUPFAM" id="SSF55174">
    <property type="entry name" value="Alpha-L RNA-binding motif"/>
    <property type="match status" value="1"/>
</dbReference>
<dbReference type="Gene3D" id="3.30.70.580">
    <property type="entry name" value="Pseudouridine synthase I, catalytic domain, N-terminal subdomain"/>
    <property type="match status" value="1"/>
</dbReference>
<dbReference type="InterPro" id="IPR036986">
    <property type="entry name" value="S4_RNA-bd_sf"/>
</dbReference>
<accession>A0A1V4SVN5</accession>
<dbReference type="PANTHER" id="PTHR47683">
    <property type="entry name" value="PSEUDOURIDINE SYNTHASE FAMILY PROTEIN-RELATED"/>
    <property type="match status" value="1"/>
</dbReference>